<dbReference type="AlphaFoldDB" id="A0A0A9GI76"/>
<protein>
    <submittedName>
        <fullName evidence="1">Uncharacterized protein</fullName>
    </submittedName>
</protein>
<evidence type="ECO:0000313" key="1">
    <source>
        <dbReference type="EMBL" id="JAE24835.1"/>
    </source>
</evidence>
<dbReference type="EMBL" id="GBRH01173061">
    <property type="protein sequence ID" value="JAE24835.1"/>
    <property type="molecule type" value="Transcribed_RNA"/>
</dbReference>
<organism evidence="1">
    <name type="scientific">Arundo donax</name>
    <name type="common">Giant reed</name>
    <name type="synonym">Donax arundinaceus</name>
    <dbReference type="NCBI Taxonomy" id="35708"/>
    <lineage>
        <taxon>Eukaryota</taxon>
        <taxon>Viridiplantae</taxon>
        <taxon>Streptophyta</taxon>
        <taxon>Embryophyta</taxon>
        <taxon>Tracheophyta</taxon>
        <taxon>Spermatophyta</taxon>
        <taxon>Magnoliopsida</taxon>
        <taxon>Liliopsida</taxon>
        <taxon>Poales</taxon>
        <taxon>Poaceae</taxon>
        <taxon>PACMAD clade</taxon>
        <taxon>Arundinoideae</taxon>
        <taxon>Arundineae</taxon>
        <taxon>Arundo</taxon>
    </lineage>
</organism>
<sequence>MSSEFLWLRLHMPMRRHKENLPVLP</sequence>
<proteinExistence type="predicted"/>
<accession>A0A0A9GI76</accession>
<reference evidence="1" key="2">
    <citation type="journal article" date="2015" name="Data Brief">
        <title>Shoot transcriptome of the giant reed, Arundo donax.</title>
        <authorList>
            <person name="Barrero R.A."/>
            <person name="Guerrero F.D."/>
            <person name="Moolhuijzen P."/>
            <person name="Goolsby J.A."/>
            <person name="Tidwell J."/>
            <person name="Bellgard S.E."/>
            <person name="Bellgard M.I."/>
        </authorList>
    </citation>
    <scope>NUCLEOTIDE SEQUENCE</scope>
    <source>
        <tissue evidence="1">Shoot tissue taken approximately 20 cm above the soil surface</tissue>
    </source>
</reference>
<name>A0A0A9GI76_ARUDO</name>
<reference evidence="1" key="1">
    <citation type="submission" date="2014-09" db="EMBL/GenBank/DDBJ databases">
        <authorList>
            <person name="Magalhaes I.L.F."/>
            <person name="Oliveira U."/>
            <person name="Santos F.R."/>
            <person name="Vidigal T.H.D.A."/>
            <person name="Brescovit A.D."/>
            <person name="Santos A.J."/>
        </authorList>
    </citation>
    <scope>NUCLEOTIDE SEQUENCE</scope>
    <source>
        <tissue evidence="1">Shoot tissue taken approximately 20 cm above the soil surface</tissue>
    </source>
</reference>